<dbReference type="GO" id="GO:0005096">
    <property type="term" value="F:GTPase activator activity"/>
    <property type="evidence" value="ECO:0007669"/>
    <property type="project" value="UniProtKB-KW"/>
</dbReference>
<feature type="non-terminal residue" evidence="4">
    <location>
        <position position="1"/>
    </location>
</feature>
<feature type="region of interest" description="Disordered" evidence="2">
    <location>
        <begin position="1"/>
        <end position="55"/>
    </location>
</feature>
<organism evidence="4 5">
    <name type="scientific">Sporidiobolus salmonicolor</name>
    <name type="common">Yeast-like fungus</name>
    <name type="synonym">Sporobolomyces salmonicolor</name>
    <dbReference type="NCBI Taxonomy" id="5005"/>
    <lineage>
        <taxon>Eukaryota</taxon>
        <taxon>Fungi</taxon>
        <taxon>Dikarya</taxon>
        <taxon>Basidiomycota</taxon>
        <taxon>Pucciniomycotina</taxon>
        <taxon>Microbotryomycetes</taxon>
        <taxon>Sporidiobolales</taxon>
        <taxon>Sporidiobolaceae</taxon>
        <taxon>Sporobolomyces</taxon>
    </lineage>
</organism>
<dbReference type="AlphaFoldDB" id="A0A0D6EK02"/>
<proteinExistence type="predicted"/>
<feature type="compositionally biased region" description="Polar residues" evidence="2">
    <location>
        <begin position="1"/>
        <end position="13"/>
    </location>
</feature>
<evidence type="ECO:0000259" key="3">
    <source>
        <dbReference type="PROSITE" id="PS50086"/>
    </source>
</evidence>
<evidence type="ECO:0000256" key="2">
    <source>
        <dbReference type="SAM" id="MobiDB-lite"/>
    </source>
</evidence>
<protein>
    <submittedName>
        <fullName evidence="4">SPOSA6832_01815-mRNA-1:cds</fullName>
    </submittedName>
</protein>
<feature type="compositionally biased region" description="Acidic residues" evidence="2">
    <location>
        <begin position="527"/>
        <end position="550"/>
    </location>
</feature>
<dbReference type="InterPro" id="IPR000195">
    <property type="entry name" value="Rab-GAP-TBC_dom"/>
</dbReference>
<keyword evidence="5" id="KW-1185">Reference proteome</keyword>
<dbReference type="Gene3D" id="1.10.472.80">
    <property type="entry name" value="Ypt/Rab-GAP domain of gyp1p, domain 3"/>
    <property type="match status" value="1"/>
</dbReference>
<dbReference type="InterPro" id="IPR035969">
    <property type="entry name" value="Rab-GAP_TBC_sf"/>
</dbReference>
<keyword evidence="1" id="KW-0343">GTPase activation</keyword>
<feature type="compositionally biased region" description="Basic residues" evidence="2">
    <location>
        <begin position="559"/>
        <end position="574"/>
    </location>
</feature>
<dbReference type="InterPro" id="IPR045913">
    <property type="entry name" value="TBC20/Gyp8-like"/>
</dbReference>
<dbReference type="SMART" id="SM00164">
    <property type="entry name" value="TBC"/>
    <property type="match status" value="1"/>
</dbReference>
<feature type="region of interest" description="Disordered" evidence="2">
    <location>
        <begin position="521"/>
        <end position="584"/>
    </location>
</feature>
<dbReference type="Proteomes" id="UP000243876">
    <property type="component" value="Unassembled WGS sequence"/>
</dbReference>
<dbReference type="SUPFAM" id="SSF47923">
    <property type="entry name" value="Ypt/Rab-GAP domain of gyp1p"/>
    <property type="match status" value="2"/>
</dbReference>
<feature type="domain" description="Rab-GAP TBC" evidence="3">
    <location>
        <begin position="77"/>
        <end position="267"/>
    </location>
</feature>
<dbReference type="GO" id="GO:0006888">
    <property type="term" value="P:endoplasmic reticulum to Golgi vesicle-mediated transport"/>
    <property type="evidence" value="ECO:0007669"/>
    <property type="project" value="TreeGrafter"/>
</dbReference>
<feature type="region of interest" description="Disordered" evidence="2">
    <location>
        <begin position="365"/>
        <end position="442"/>
    </location>
</feature>
<gene>
    <name evidence="4" type="primary">SPOSA6832_01815</name>
</gene>
<dbReference type="Gene3D" id="1.10.8.1310">
    <property type="match status" value="1"/>
</dbReference>
<feature type="compositionally biased region" description="Pro residues" evidence="2">
    <location>
        <begin position="411"/>
        <end position="428"/>
    </location>
</feature>
<name>A0A0D6EK02_SPOSA</name>
<dbReference type="PANTHER" id="PTHR20913">
    <property type="entry name" value="TBC1 DOMAIN FAMILY MEMBER 20/GTPASE"/>
    <property type="match status" value="1"/>
</dbReference>
<sequence>MATATPSLASGSQLFRKPPSPLSAEPAPSLDVGCPAAFDDATSTSTRRKSRRERIEHAVQTKDLEELRRMSSETGGFENSELRRLVWPVLLGCDSKGKKRATTDQSPADLFDSLPARDDERQVRLDVIRSMINYPPGECRRVSTILEKAILTVLRRYPALQYFQGYHDIVSIFLLTLEDDDLVVATTEQMSLHRIRDNMGSGLEPTLGYLKLVHRIVQKVDQQLYDIINQAASMPFFALSWALTLFSHDLYSVAVIARLFDFLLAHNPAMISYLVVAILQTKKDDLLAELAAEDNDPATVHSVLSQLPNIVVSSPPSPPSPPSTPLPTYASEAETEDLMSSSASVSISSVISDSSAGLSESLISHSEASSPLSTLRHRRPRRSSFSSFDDDIHALDDSMLSDPDIDGPAFSPFPAPAPSRTPSPPSTPSPTFARALQSPQKTQPTVLADNLIRSALSLSLAFPLVSPPALSGDDGESSIHADTVLGPNSCVFTWDQSEAGLLTDVEAERICREGRGIVNMEALLPDQEAEEDEDEDETDEEEEEADDFELVDAPGQPRLARRSSRRSRSSRRRPPGAGAGAGGRLNLGPHGWLVVGGVAVATAAVALSVYGGYGYAGLGTGGVGLGTGGGGGGGHTTQGVGAVTKWAGERRV</sequence>
<dbReference type="Pfam" id="PF00566">
    <property type="entry name" value="RabGAP-TBC"/>
    <property type="match status" value="1"/>
</dbReference>
<dbReference type="PANTHER" id="PTHR20913:SF7">
    <property type="entry name" value="RE60063P"/>
    <property type="match status" value="1"/>
</dbReference>
<evidence type="ECO:0000313" key="4">
    <source>
        <dbReference type="EMBL" id="CEQ40226.1"/>
    </source>
</evidence>
<evidence type="ECO:0000313" key="5">
    <source>
        <dbReference type="Proteomes" id="UP000243876"/>
    </source>
</evidence>
<dbReference type="GO" id="GO:0005789">
    <property type="term" value="C:endoplasmic reticulum membrane"/>
    <property type="evidence" value="ECO:0007669"/>
    <property type="project" value="TreeGrafter"/>
</dbReference>
<accession>A0A0D6EK02</accession>
<feature type="region of interest" description="Disordered" evidence="2">
    <location>
        <begin position="311"/>
        <end position="337"/>
    </location>
</feature>
<dbReference type="OrthoDB" id="10249988at2759"/>
<dbReference type="EMBL" id="CENE01000006">
    <property type="protein sequence ID" value="CEQ40226.1"/>
    <property type="molecule type" value="Genomic_DNA"/>
</dbReference>
<feature type="compositionally biased region" description="Pro residues" evidence="2">
    <location>
        <begin position="315"/>
        <end position="325"/>
    </location>
</feature>
<reference evidence="5" key="1">
    <citation type="submission" date="2015-02" db="EMBL/GenBank/DDBJ databases">
        <authorList>
            <person name="Gon?alves P."/>
        </authorList>
    </citation>
    <scope>NUCLEOTIDE SEQUENCE [LARGE SCALE GENOMIC DNA]</scope>
</reference>
<feature type="compositionally biased region" description="Low complexity" evidence="2">
    <location>
        <begin position="365"/>
        <end position="374"/>
    </location>
</feature>
<dbReference type="PROSITE" id="PS50086">
    <property type="entry name" value="TBC_RABGAP"/>
    <property type="match status" value="1"/>
</dbReference>
<evidence type="ECO:0000256" key="1">
    <source>
        <dbReference type="ARBA" id="ARBA00022468"/>
    </source>
</evidence>